<dbReference type="Gene3D" id="3.20.20.210">
    <property type="match status" value="1"/>
</dbReference>
<comment type="caution">
    <text evidence="1">The sequence shown here is derived from an EMBL/GenBank/DDBJ whole genome shotgun (WGS) entry which is preliminary data.</text>
</comment>
<gene>
    <name evidence="1" type="ORF">NPX13_g2173</name>
</gene>
<organism evidence="1 2">
    <name type="scientific">Xylaria arbuscula</name>
    <dbReference type="NCBI Taxonomy" id="114810"/>
    <lineage>
        <taxon>Eukaryota</taxon>
        <taxon>Fungi</taxon>
        <taxon>Dikarya</taxon>
        <taxon>Ascomycota</taxon>
        <taxon>Pezizomycotina</taxon>
        <taxon>Sordariomycetes</taxon>
        <taxon>Xylariomycetidae</taxon>
        <taxon>Xylariales</taxon>
        <taxon>Xylariaceae</taxon>
        <taxon>Xylaria</taxon>
    </lineage>
</organism>
<evidence type="ECO:0000313" key="1">
    <source>
        <dbReference type="EMBL" id="KAJ3578399.1"/>
    </source>
</evidence>
<protein>
    <submittedName>
        <fullName evidence="1">Uncharacterized protein</fullName>
    </submittedName>
</protein>
<keyword evidence="2" id="KW-1185">Reference proteome</keyword>
<dbReference type="VEuPathDB" id="FungiDB:F4678DRAFT_452315"/>
<proteinExistence type="predicted"/>
<evidence type="ECO:0000313" key="2">
    <source>
        <dbReference type="Proteomes" id="UP001148614"/>
    </source>
</evidence>
<dbReference type="SUPFAM" id="SSF51726">
    <property type="entry name" value="UROD/MetE-like"/>
    <property type="match status" value="1"/>
</dbReference>
<accession>A0A9W8NKB1</accession>
<name>A0A9W8NKB1_9PEZI</name>
<dbReference type="EMBL" id="JANPWZ010000220">
    <property type="protein sequence ID" value="KAJ3578399.1"/>
    <property type="molecule type" value="Genomic_DNA"/>
</dbReference>
<sequence>MNPTGVLMVGSVPGTSPEEVFTRLTNALPDRLEALPDGETGERWNYIGWQHDRFPSVARRMEFGGTPLPESGLPNLTLEDIKPTAYDEVALSSYATLKQLRQKNQVPSDIRFLISLPSPYSVMAGHLKPEMANALEPLYEQRFAETLDHIAKGIPHDDMVIQWDLCFEMTALEFDRGRFTDPLHKPYFLAPDGVLQALVDRVARLSESIPQDIKLAFHLCYGDMFHKHFVEPHDTKLLVELANALLERESLGSRTEWIHVPVPKGRRDPEYLAAISGLKLNGSAAKPSHLYLGLVHANDEAGTKKRIETAQACVPFPFGVATECGLGRTPPEEIDSILGICKEVTVG</sequence>
<dbReference type="AlphaFoldDB" id="A0A9W8NKB1"/>
<dbReference type="InterPro" id="IPR038071">
    <property type="entry name" value="UROD/MetE-like_sf"/>
</dbReference>
<reference evidence="1" key="1">
    <citation type="submission" date="2022-07" db="EMBL/GenBank/DDBJ databases">
        <title>Genome Sequence of Xylaria arbuscula.</title>
        <authorList>
            <person name="Buettner E."/>
        </authorList>
    </citation>
    <scope>NUCLEOTIDE SEQUENCE</scope>
    <source>
        <strain evidence="1">VT107</strain>
    </source>
</reference>
<dbReference type="Proteomes" id="UP001148614">
    <property type="component" value="Unassembled WGS sequence"/>
</dbReference>